<evidence type="ECO:0000256" key="2">
    <source>
        <dbReference type="SAM" id="MobiDB-lite"/>
    </source>
</evidence>
<dbReference type="PANTHER" id="PTHR31286">
    <property type="entry name" value="GLYCINE-RICH CELL WALL STRUCTURAL PROTEIN 1.8-LIKE"/>
    <property type="match status" value="1"/>
</dbReference>
<feature type="domain" description="DUF4283" evidence="6">
    <location>
        <begin position="7"/>
        <end position="75"/>
    </location>
</feature>
<evidence type="ECO:0008006" key="10">
    <source>
        <dbReference type="Google" id="ProtNLM"/>
    </source>
</evidence>
<evidence type="ECO:0000259" key="7">
    <source>
        <dbReference type="Pfam" id="PF14392"/>
    </source>
</evidence>
<dbReference type="Gene3D" id="1.25.40.180">
    <property type="match status" value="1"/>
</dbReference>
<feature type="compositionally biased region" description="Basic and acidic residues" evidence="2">
    <location>
        <begin position="517"/>
        <end position="528"/>
    </location>
</feature>
<dbReference type="Pfam" id="PF05922">
    <property type="entry name" value="Inhibitor_I9"/>
    <property type="match status" value="1"/>
</dbReference>
<feature type="domain" description="Inhibitor I9" evidence="5">
    <location>
        <begin position="376"/>
        <end position="407"/>
    </location>
</feature>
<dbReference type="Pfam" id="PF02854">
    <property type="entry name" value="MIF4G"/>
    <property type="match status" value="1"/>
</dbReference>
<dbReference type="PANTHER" id="PTHR31286:SF167">
    <property type="entry name" value="OS09G0268800 PROTEIN"/>
    <property type="match status" value="1"/>
</dbReference>
<comment type="caution">
    <text evidence="8">The sequence shown here is derived from an EMBL/GenBank/DDBJ whole genome shotgun (WGS) entry which is preliminary data.</text>
</comment>
<evidence type="ECO:0000256" key="3">
    <source>
        <dbReference type="SAM" id="Phobius"/>
    </source>
</evidence>
<sequence>MYGSQGIDLEGLGEDLHRTWQTKGHINLELMDREHVKVVFDDDRERKHVIENGPWVLYGYIFSVKEWNRNYNFAEYNFEFVKFWVQIWDLPRDRINKANVWKIGAELGKVMEVDLSCPPEFNKPIARVRVELDIRERLSKDQNVKLETGETITVRLKYEKLEVFCFFCGVIGHDQYTCRIRAQHRYELLKCGGSPKDIKPFFTSQLRANQFYNGIAYTGKHMHYNKRGLLQRTLLQRQKIVVKGHLLQRHMGLLKLGAAVISSDIPEPSIDDLADQVVEVLNFFGLGVVMCLGVTAGAYVLTLFAIKYRQRVLGAGLFHFSFQIFTSLCWESSCRCNNYFIQGKSTCCRLVLWKNRVEECAQRMALWTARPSCCSEEAAKDAIIYSYKAAASGFSAKLTPEQVSQISIYMLKEQDVYAAEMEHTFIAIKPDGVQRGLVLEEIRLGLELNDYSFQQRRIAHMRFLGELYNYEHIDSSVIFETLYLILAFGHGTSEIAAMGRGNNSTGFGMLGSSPKGIGERAEGEKSLDKAQGGRYGLDMQGAQPQQNED</sequence>
<keyword evidence="3" id="KW-0472">Membrane</keyword>
<protein>
    <recommendedName>
        <fullName evidence="10">DUF4283 domain-containing protein</fullName>
    </recommendedName>
</protein>
<dbReference type="InterPro" id="IPR010259">
    <property type="entry name" value="S8pro/Inhibitor_I9"/>
</dbReference>
<name>A0A835LXV1_9MAGN</name>
<dbReference type="InterPro" id="IPR029058">
    <property type="entry name" value="AB_hydrolase_fold"/>
</dbReference>
<feature type="domain" description="Zinc knuckle CX2CX4HX4C" evidence="7">
    <location>
        <begin position="132"/>
        <end position="179"/>
    </location>
</feature>
<feature type="domain" description="MIF4G" evidence="4">
    <location>
        <begin position="438"/>
        <end position="493"/>
    </location>
</feature>
<keyword evidence="3" id="KW-0812">Transmembrane</keyword>
<dbReference type="InterPro" id="IPR025836">
    <property type="entry name" value="Zn_knuckle_CX2CX4HX4C"/>
</dbReference>
<proteinExistence type="inferred from homology"/>
<evidence type="ECO:0000259" key="4">
    <source>
        <dbReference type="Pfam" id="PF02854"/>
    </source>
</evidence>
<dbReference type="OrthoDB" id="741027at2759"/>
<dbReference type="Pfam" id="PF14392">
    <property type="entry name" value="zf-CCHC_4"/>
    <property type="match status" value="1"/>
</dbReference>
<gene>
    <name evidence="8" type="ORF">IFM89_038685</name>
</gene>
<organism evidence="8 9">
    <name type="scientific">Coptis chinensis</name>
    <dbReference type="NCBI Taxonomy" id="261450"/>
    <lineage>
        <taxon>Eukaryota</taxon>
        <taxon>Viridiplantae</taxon>
        <taxon>Streptophyta</taxon>
        <taxon>Embryophyta</taxon>
        <taxon>Tracheophyta</taxon>
        <taxon>Spermatophyta</taxon>
        <taxon>Magnoliopsida</taxon>
        <taxon>Ranunculales</taxon>
        <taxon>Ranunculaceae</taxon>
        <taxon>Coptidoideae</taxon>
        <taxon>Coptis</taxon>
    </lineage>
</organism>
<keyword evidence="9" id="KW-1185">Reference proteome</keyword>
<keyword evidence="3" id="KW-1133">Transmembrane helix</keyword>
<dbReference type="Gene3D" id="3.40.50.1820">
    <property type="entry name" value="alpha/beta hydrolase"/>
    <property type="match status" value="1"/>
</dbReference>
<evidence type="ECO:0000256" key="1">
    <source>
        <dbReference type="ARBA" id="ARBA00005598"/>
    </source>
</evidence>
<dbReference type="InterPro" id="IPR003890">
    <property type="entry name" value="MIF4G-like_typ-3"/>
</dbReference>
<dbReference type="InterPro" id="IPR025558">
    <property type="entry name" value="DUF4283"/>
</dbReference>
<evidence type="ECO:0000259" key="6">
    <source>
        <dbReference type="Pfam" id="PF14111"/>
    </source>
</evidence>
<evidence type="ECO:0000313" key="8">
    <source>
        <dbReference type="EMBL" id="KAF9612263.1"/>
    </source>
</evidence>
<feature type="region of interest" description="Disordered" evidence="2">
    <location>
        <begin position="510"/>
        <end position="549"/>
    </location>
</feature>
<evidence type="ECO:0000259" key="5">
    <source>
        <dbReference type="Pfam" id="PF05922"/>
    </source>
</evidence>
<comment type="similarity">
    <text evidence="1">Belongs to the NDRG family.</text>
</comment>
<dbReference type="Pfam" id="PF03096">
    <property type="entry name" value="Ndr"/>
    <property type="match status" value="1"/>
</dbReference>
<feature type="transmembrane region" description="Helical" evidence="3">
    <location>
        <begin position="283"/>
        <end position="306"/>
    </location>
</feature>
<dbReference type="GO" id="GO:0003723">
    <property type="term" value="F:RNA binding"/>
    <property type="evidence" value="ECO:0007669"/>
    <property type="project" value="InterPro"/>
</dbReference>
<dbReference type="AlphaFoldDB" id="A0A835LXV1"/>
<dbReference type="InterPro" id="IPR004142">
    <property type="entry name" value="NDRG"/>
</dbReference>
<dbReference type="Proteomes" id="UP000631114">
    <property type="component" value="Unassembled WGS sequence"/>
</dbReference>
<feature type="non-terminal residue" evidence="8">
    <location>
        <position position="549"/>
    </location>
</feature>
<accession>A0A835LXV1</accession>
<dbReference type="InterPro" id="IPR016024">
    <property type="entry name" value="ARM-type_fold"/>
</dbReference>
<dbReference type="InterPro" id="IPR040256">
    <property type="entry name" value="At4g02000-like"/>
</dbReference>
<evidence type="ECO:0000313" key="9">
    <source>
        <dbReference type="Proteomes" id="UP000631114"/>
    </source>
</evidence>
<dbReference type="Pfam" id="PF14111">
    <property type="entry name" value="DUF4283"/>
    <property type="match status" value="1"/>
</dbReference>
<dbReference type="SUPFAM" id="SSF48371">
    <property type="entry name" value="ARM repeat"/>
    <property type="match status" value="1"/>
</dbReference>
<dbReference type="EMBL" id="JADFTS010000004">
    <property type="protein sequence ID" value="KAF9612263.1"/>
    <property type="molecule type" value="Genomic_DNA"/>
</dbReference>
<reference evidence="8 9" key="1">
    <citation type="submission" date="2020-10" db="EMBL/GenBank/DDBJ databases">
        <title>The Coptis chinensis genome and diversification of protoberbering-type alkaloids.</title>
        <authorList>
            <person name="Wang B."/>
            <person name="Shu S."/>
            <person name="Song C."/>
            <person name="Liu Y."/>
        </authorList>
    </citation>
    <scope>NUCLEOTIDE SEQUENCE [LARGE SCALE GENOMIC DNA]</scope>
    <source>
        <strain evidence="8">HL-2020</strain>
        <tissue evidence="8">Leaf</tissue>
    </source>
</reference>
<dbReference type="SUPFAM" id="SSF53474">
    <property type="entry name" value="alpha/beta-Hydrolases"/>
    <property type="match status" value="1"/>
</dbReference>